<evidence type="ECO:0000259" key="7">
    <source>
        <dbReference type="Pfam" id="PF02463"/>
    </source>
</evidence>
<evidence type="ECO:0000256" key="1">
    <source>
        <dbReference type="ARBA" id="ARBA00022490"/>
    </source>
</evidence>
<keyword evidence="4 6" id="KW-0067">ATP-binding</keyword>
<dbReference type="GO" id="GO:0006302">
    <property type="term" value="P:double-strand break repair"/>
    <property type="evidence" value="ECO:0007669"/>
    <property type="project" value="TreeGrafter"/>
</dbReference>
<keyword evidence="9" id="KW-1185">Reference proteome</keyword>
<accession>A0A4Y7XCE0</accession>
<dbReference type="Proteomes" id="UP000297834">
    <property type="component" value="Unassembled WGS sequence"/>
</dbReference>
<evidence type="ECO:0000313" key="9">
    <source>
        <dbReference type="Proteomes" id="UP000297834"/>
    </source>
</evidence>
<dbReference type="Gene3D" id="1.20.1050.90">
    <property type="entry name" value="RecF/RecN/SMC, N-terminal domain"/>
    <property type="match status" value="1"/>
</dbReference>
<dbReference type="OrthoDB" id="9803889at2"/>
<dbReference type="HAMAP" id="MF_00365">
    <property type="entry name" value="RecF"/>
    <property type="match status" value="1"/>
</dbReference>
<keyword evidence="2 6" id="KW-0235">DNA replication</keyword>
<reference evidence="8 9" key="1">
    <citation type="submission" date="2019-03" db="EMBL/GenBank/DDBJ databases">
        <title>Alkanindiges illinoisensis: a potential pathogenic isolated from ascites of a gastric cancer patient with abdominal metastasis.</title>
        <authorList>
            <person name="Hu X."/>
            <person name="Yang B."/>
            <person name="Yan X."/>
            <person name="Lin L."/>
            <person name="Zhao H."/>
            <person name="Zhou F."/>
            <person name="Su B."/>
            <person name="Chen J."/>
            <person name="Rui Y."/>
            <person name="Wang Q."/>
            <person name="Zheng L."/>
        </authorList>
    </citation>
    <scope>NUCLEOTIDE SEQUENCE [LARGE SCALE GENOMIC DNA]</scope>
    <source>
        <strain evidence="8 9">NFYY 23406</strain>
    </source>
</reference>
<evidence type="ECO:0000256" key="5">
    <source>
        <dbReference type="ARBA" id="ARBA00023125"/>
    </source>
</evidence>
<dbReference type="SUPFAM" id="SSF52540">
    <property type="entry name" value="P-loop containing nucleoside triphosphate hydrolases"/>
    <property type="match status" value="1"/>
</dbReference>
<dbReference type="GO" id="GO:0003697">
    <property type="term" value="F:single-stranded DNA binding"/>
    <property type="evidence" value="ECO:0007669"/>
    <property type="project" value="UniProtKB-UniRule"/>
</dbReference>
<organism evidence="8 9">
    <name type="scientific">Alkanindiges illinoisensis</name>
    <dbReference type="NCBI Taxonomy" id="197183"/>
    <lineage>
        <taxon>Bacteria</taxon>
        <taxon>Pseudomonadati</taxon>
        <taxon>Pseudomonadota</taxon>
        <taxon>Gammaproteobacteria</taxon>
        <taxon>Moraxellales</taxon>
        <taxon>Moraxellaceae</taxon>
        <taxon>Alkanindiges</taxon>
    </lineage>
</organism>
<dbReference type="GO" id="GO:0005524">
    <property type="term" value="F:ATP binding"/>
    <property type="evidence" value="ECO:0007669"/>
    <property type="project" value="UniProtKB-UniRule"/>
</dbReference>
<feature type="binding site" evidence="6">
    <location>
        <begin position="30"/>
        <end position="37"/>
    </location>
    <ligand>
        <name>ATP</name>
        <dbReference type="ChEBI" id="CHEBI:30616"/>
    </ligand>
</feature>
<evidence type="ECO:0000256" key="2">
    <source>
        <dbReference type="ARBA" id="ARBA00022705"/>
    </source>
</evidence>
<dbReference type="RefSeq" id="WP_134244668.1">
    <property type="nucleotide sequence ID" value="NZ_SNTY01000036.1"/>
</dbReference>
<dbReference type="EMBL" id="SNTY01000036">
    <property type="protein sequence ID" value="TEU25517.1"/>
    <property type="molecule type" value="Genomic_DNA"/>
</dbReference>
<keyword evidence="6" id="KW-0742">SOS response</keyword>
<dbReference type="GO" id="GO:0006260">
    <property type="term" value="P:DNA replication"/>
    <property type="evidence" value="ECO:0007669"/>
    <property type="project" value="UniProtKB-UniRule"/>
</dbReference>
<protein>
    <recommendedName>
        <fullName evidence="6">DNA replication and repair protein RecF</fullName>
    </recommendedName>
</protein>
<evidence type="ECO:0000256" key="6">
    <source>
        <dbReference type="HAMAP-Rule" id="MF_00365"/>
    </source>
</evidence>
<dbReference type="InterPro" id="IPR042174">
    <property type="entry name" value="RecF_2"/>
</dbReference>
<evidence type="ECO:0000256" key="4">
    <source>
        <dbReference type="ARBA" id="ARBA00022840"/>
    </source>
</evidence>
<evidence type="ECO:0000313" key="8">
    <source>
        <dbReference type="EMBL" id="TEU25517.1"/>
    </source>
</evidence>
<comment type="function">
    <text evidence="6">The RecF protein is involved in DNA metabolism; it is required for DNA replication and normal SOS inducibility. RecF binds preferentially to single-stranded, linear DNA. It also seems to bind ATP.</text>
</comment>
<keyword evidence="5 6" id="KW-0238">DNA-binding</keyword>
<name>A0A4Y7XCE0_9GAMM</name>
<dbReference type="PANTHER" id="PTHR32182">
    <property type="entry name" value="DNA REPLICATION AND REPAIR PROTEIN RECF"/>
    <property type="match status" value="1"/>
</dbReference>
<dbReference type="GO" id="GO:0005737">
    <property type="term" value="C:cytoplasm"/>
    <property type="evidence" value="ECO:0007669"/>
    <property type="project" value="UniProtKB-SubCell"/>
</dbReference>
<keyword evidence="6" id="KW-0234">DNA repair</keyword>
<dbReference type="NCBIfam" id="TIGR00611">
    <property type="entry name" value="recf"/>
    <property type="match status" value="1"/>
</dbReference>
<dbReference type="Pfam" id="PF02463">
    <property type="entry name" value="SMC_N"/>
    <property type="match status" value="1"/>
</dbReference>
<dbReference type="GO" id="GO:0000731">
    <property type="term" value="P:DNA synthesis involved in DNA repair"/>
    <property type="evidence" value="ECO:0007669"/>
    <property type="project" value="TreeGrafter"/>
</dbReference>
<dbReference type="InterPro" id="IPR003395">
    <property type="entry name" value="RecF/RecN/SMC_N"/>
</dbReference>
<comment type="subcellular location">
    <subcellularLocation>
        <location evidence="6">Cytoplasm</location>
    </subcellularLocation>
</comment>
<comment type="caution">
    <text evidence="8">The sequence shown here is derived from an EMBL/GenBank/DDBJ whole genome shotgun (WGS) entry which is preliminary data.</text>
</comment>
<sequence>MHLQRLHIERIRNLKGVELAQLQPFNIFYGANGSGKSSILEAIHILATGRSFRTNLVKQYIQHSELDGLVYAESTYYRLGLQKFASGEQIIRLNGDTVATQSELAKLLPIQLIDPDTISLLDTGSKPRRQLLDWLMFHVEHEFHGLWLRYQRALKQRNNLLKHPLSDQKLWLQSIQSWELGLAEYGELIDGLREKVMLQWQPLFKHYCQQLLPHIEISLAYTAGFDSEQGLAASLVQHRGRDMDRATTQHGPHRADLRLKTPLGLADEVLSRGQKKLLMVALKLSQIHLLQDLNKETVVLLDDFSAELDDTAQGRLLSTLAGLNSQVFITTLNGSAVQKMQEILSLPAAVFEVSNGQVQPRPFSGNDVPSHLN</sequence>
<dbReference type="PANTHER" id="PTHR32182:SF0">
    <property type="entry name" value="DNA REPLICATION AND REPAIR PROTEIN RECF"/>
    <property type="match status" value="1"/>
</dbReference>
<proteinExistence type="inferred from homology"/>
<keyword evidence="3 6" id="KW-0547">Nucleotide-binding</keyword>
<keyword evidence="6" id="KW-0227">DNA damage</keyword>
<keyword evidence="1 6" id="KW-0963">Cytoplasm</keyword>
<dbReference type="AlphaFoldDB" id="A0A4Y7XCE0"/>
<dbReference type="InterPro" id="IPR001238">
    <property type="entry name" value="DNA-binding_RecF"/>
</dbReference>
<comment type="similarity">
    <text evidence="6">Belongs to the RecF family.</text>
</comment>
<dbReference type="STRING" id="1120977.GCA_000619845_03054"/>
<dbReference type="Gene3D" id="3.40.50.300">
    <property type="entry name" value="P-loop containing nucleotide triphosphate hydrolases"/>
    <property type="match status" value="1"/>
</dbReference>
<feature type="domain" description="RecF/RecN/SMC N-terminal" evidence="7">
    <location>
        <begin position="3"/>
        <end position="346"/>
    </location>
</feature>
<dbReference type="GO" id="GO:0009432">
    <property type="term" value="P:SOS response"/>
    <property type="evidence" value="ECO:0007669"/>
    <property type="project" value="UniProtKB-UniRule"/>
</dbReference>
<evidence type="ECO:0000256" key="3">
    <source>
        <dbReference type="ARBA" id="ARBA00022741"/>
    </source>
</evidence>
<dbReference type="InterPro" id="IPR027417">
    <property type="entry name" value="P-loop_NTPase"/>
</dbReference>
<gene>
    <name evidence="6 8" type="primary">recF</name>
    <name evidence="8" type="ORF">E2B99_09100</name>
</gene>